<feature type="transmembrane region" description="Helical" evidence="1">
    <location>
        <begin position="81"/>
        <end position="106"/>
    </location>
</feature>
<keyword evidence="1" id="KW-1133">Transmembrane helix</keyword>
<reference evidence="2 3" key="1">
    <citation type="journal article" date="2020" name="Nature">
        <title>Six reference-quality genomes reveal evolution of bat adaptations.</title>
        <authorList>
            <person name="Jebb D."/>
            <person name="Huang Z."/>
            <person name="Pippel M."/>
            <person name="Hughes G.M."/>
            <person name="Lavrichenko K."/>
            <person name="Devanna P."/>
            <person name="Winkler S."/>
            <person name="Jermiin L.S."/>
            <person name="Skirmuntt E.C."/>
            <person name="Katzourakis A."/>
            <person name="Burkitt-Gray L."/>
            <person name="Ray D.A."/>
            <person name="Sullivan K.A.M."/>
            <person name="Roscito J.G."/>
            <person name="Kirilenko B.M."/>
            <person name="Davalos L.M."/>
            <person name="Corthals A.P."/>
            <person name="Power M.L."/>
            <person name="Jones G."/>
            <person name="Ransome R.D."/>
            <person name="Dechmann D.K.N."/>
            <person name="Locatelli A.G."/>
            <person name="Puechmaille S.J."/>
            <person name="Fedrigo O."/>
            <person name="Jarvis E.D."/>
            <person name="Hiller M."/>
            <person name="Vernes S.C."/>
            <person name="Myers E.W."/>
            <person name="Teeling E.C."/>
        </authorList>
    </citation>
    <scope>NUCLEOTIDE SEQUENCE [LARGE SCALE GENOMIC DNA]</scope>
    <source>
        <strain evidence="2">Bat1K_MPI-CBG_1</strain>
    </source>
</reference>
<comment type="caution">
    <text evidence="2">The sequence shown here is derived from an EMBL/GenBank/DDBJ whole genome shotgun (WGS) entry which is preliminary data.</text>
</comment>
<protein>
    <submittedName>
        <fullName evidence="2">Uncharacterized protein</fullName>
    </submittedName>
</protein>
<sequence>MFPPFNCLKKYFIYLFLEGGEEREKEREKHSLVASCTSPTRELPCNPSMCPDQKSSLLVHKPCALNSLNHTSQSLAFSFSFLFYSLFLSFFFLSFLSFYNCFYIFVKIGHICVGHFHSSLSLICVSFPPSVPPVLIAVTLERLKIR</sequence>
<gene>
    <name evidence="2" type="ORF">HJG60_011315</name>
</gene>
<feature type="transmembrane region" description="Helical" evidence="1">
    <location>
        <begin position="118"/>
        <end position="140"/>
    </location>
</feature>
<evidence type="ECO:0000313" key="3">
    <source>
        <dbReference type="Proteomes" id="UP000664940"/>
    </source>
</evidence>
<accession>A0A834E5B6</accession>
<dbReference type="Proteomes" id="UP000664940">
    <property type="component" value="Unassembled WGS sequence"/>
</dbReference>
<name>A0A834E5B6_9CHIR</name>
<evidence type="ECO:0000256" key="1">
    <source>
        <dbReference type="SAM" id="Phobius"/>
    </source>
</evidence>
<evidence type="ECO:0000313" key="2">
    <source>
        <dbReference type="EMBL" id="KAF6104359.1"/>
    </source>
</evidence>
<keyword evidence="1" id="KW-0472">Membrane</keyword>
<dbReference type="EMBL" id="JABVXQ010000006">
    <property type="protein sequence ID" value="KAF6104359.1"/>
    <property type="molecule type" value="Genomic_DNA"/>
</dbReference>
<proteinExistence type="predicted"/>
<keyword evidence="1" id="KW-0812">Transmembrane</keyword>
<organism evidence="2 3">
    <name type="scientific">Phyllostomus discolor</name>
    <name type="common">pale spear-nosed bat</name>
    <dbReference type="NCBI Taxonomy" id="89673"/>
    <lineage>
        <taxon>Eukaryota</taxon>
        <taxon>Metazoa</taxon>
        <taxon>Chordata</taxon>
        <taxon>Craniata</taxon>
        <taxon>Vertebrata</taxon>
        <taxon>Euteleostomi</taxon>
        <taxon>Mammalia</taxon>
        <taxon>Eutheria</taxon>
        <taxon>Laurasiatheria</taxon>
        <taxon>Chiroptera</taxon>
        <taxon>Yangochiroptera</taxon>
        <taxon>Phyllostomidae</taxon>
        <taxon>Phyllostominae</taxon>
        <taxon>Phyllostomus</taxon>
    </lineage>
</organism>
<dbReference type="AlphaFoldDB" id="A0A834E5B6"/>